<organism evidence="3">
    <name type="scientific">Streptomyces sp. SID14436</name>
    <dbReference type="NCBI Taxonomy" id="2706070"/>
    <lineage>
        <taxon>Bacteria</taxon>
        <taxon>Bacillati</taxon>
        <taxon>Actinomycetota</taxon>
        <taxon>Actinomycetes</taxon>
        <taxon>Kitasatosporales</taxon>
        <taxon>Streptomycetaceae</taxon>
        <taxon>Streptomyces</taxon>
    </lineage>
</organism>
<evidence type="ECO:0000256" key="2">
    <source>
        <dbReference type="SAM" id="Phobius"/>
    </source>
</evidence>
<sequence>MPRNAPPGVHALSPGPRRRTSRPADIYLAGALIATGVYAGLLIVRFTTSDPLFGVRDLGIVPATFVIALVGQHWARRKKAG</sequence>
<protein>
    <submittedName>
        <fullName evidence="3">Uncharacterized protein</fullName>
    </submittedName>
</protein>
<dbReference type="AlphaFoldDB" id="A0A6G3QPQ1"/>
<dbReference type="RefSeq" id="WP_164338795.1">
    <property type="nucleotide sequence ID" value="NZ_JAAGMD010000118.1"/>
</dbReference>
<name>A0A6G3QPQ1_9ACTN</name>
<proteinExistence type="predicted"/>
<feature type="region of interest" description="Disordered" evidence="1">
    <location>
        <begin position="1"/>
        <end position="20"/>
    </location>
</feature>
<accession>A0A6G3QPQ1</accession>
<evidence type="ECO:0000313" key="3">
    <source>
        <dbReference type="EMBL" id="NEA85292.1"/>
    </source>
</evidence>
<reference evidence="3" key="1">
    <citation type="submission" date="2020-01" db="EMBL/GenBank/DDBJ databases">
        <title>Insect and environment-associated Actinomycetes.</title>
        <authorList>
            <person name="Currrie C."/>
            <person name="Chevrette M."/>
            <person name="Carlson C."/>
            <person name="Stubbendieck R."/>
            <person name="Wendt-Pienkowski E."/>
        </authorList>
    </citation>
    <scope>NUCLEOTIDE SEQUENCE</scope>
    <source>
        <strain evidence="3">SID14436</strain>
    </source>
</reference>
<gene>
    <name evidence="3" type="ORF">G3I53_04310</name>
</gene>
<dbReference type="EMBL" id="JAAGMD010000118">
    <property type="protein sequence ID" value="NEA85292.1"/>
    <property type="molecule type" value="Genomic_DNA"/>
</dbReference>
<keyword evidence="2" id="KW-0472">Membrane</keyword>
<comment type="caution">
    <text evidence="3">The sequence shown here is derived from an EMBL/GenBank/DDBJ whole genome shotgun (WGS) entry which is preliminary data.</text>
</comment>
<evidence type="ECO:0000256" key="1">
    <source>
        <dbReference type="SAM" id="MobiDB-lite"/>
    </source>
</evidence>
<feature type="transmembrane region" description="Helical" evidence="2">
    <location>
        <begin position="58"/>
        <end position="75"/>
    </location>
</feature>
<keyword evidence="2" id="KW-0812">Transmembrane</keyword>
<keyword evidence="2" id="KW-1133">Transmembrane helix</keyword>
<feature type="transmembrane region" description="Helical" evidence="2">
    <location>
        <begin position="26"/>
        <end position="46"/>
    </location>
</feature>